<dbReference type="GO" id="GO:0022857">
    <property type="term" value="F:transmembrane transporter activity"/>
    <property type="evidence" value="ECO:0007669"/>
    <property type="project" value="InterPro"/>
</dbReference>
<feature type="transmembrane region" description="Helical" evidence="4">
    <location>
        <begin position="387"/>
        <end position="412"/>
    </location>
</feature>
<keyword evidence="4" id="KW-1133">Transmembrane helix</keyword>
<comment type="subcellular location">
    <subcellularLocation>
        <location evidence="1">Membrane</location>
        <topology evidence="1">Multi-pass membrane protein</topology>
    </subcellularLocation>
</comment>
<keyword evidence="6" id="KW-1185">Reference proteome</keyword>
<evidence type="ECO:0000256" key="3">
    <source>
        <dbReference type="SAM" id="MobiDB-lite"/>
    </source>
</evidence>
<dbReference type="AlphaFoldDB" id="A0A420Y459"/>
<feature type="transmembrane region" description="Helical" evidence="4">
    <location>
        <begin position="356"/>
        <end position="375"/>
    </location>
</feature>
<proteinExistence type="inferred from homology"/>
<dbReference type="GO" id="GO:0016020">
    <property type="term" value="C:membrane"/>
    <property type="evidence" value="ECO:0007669"/>
    <property type="project" value="UniProtKB-SubCell"/>
</dbReference>
<feature type="transmembrane region" description="Helical" evidence="4">
    <location>
        <begin position="424"/>
        <end position="442"/>
    </location>
</feature>
<accession>A0A420Y459</accession>
<feature type="transmembrane region" description="Helical" evidence="4">
    <location>
        <begin position="159"/>
        <end position="180"/>
    </location>
</feature>
<feature type="transmembrane region" description="Helical" evidence="4">
    <location>
        <begin position="64"/>
        <end position="92"/>
    </location>
</feature>
<comment type="similarity">
    <text evidence="2">Belongs to the major facilitator superfamily. Monocarboxylate porter (TC 2.A.1.13) family.</text>
</comment>
<evidence type="ECO:0000313" key="6">
    <source>
        <dbReference type="Proteomes" id="UP000275385"/>
    </source>
</evidence>
<comment type="caution">
    <text evidence="5">The sequence shown here is derived from an EMBL/GenBank/DDBJ whole genome shotgun (WGS) entry which is preliminary data.</text>
</comment>
<evidence type="ECO:0000313" key="5">
    <source>
        <dbReference type="EMBL" id="RKU42674.1"/>
    </source>
</evidence>
<dbReference type="Proteomes" id="UP000275385">
    <property type="component" value="Unassembled WGS sequence"/>
</dbReference>
<dbReference type="OrthoDB" id="6499973at2759"/>
<protein>
    <recommendedName>
        <fullName evidence="7">Major facilitator superfamily (MFS) profile domain-containing protein</fullName>
    </recommendedName>
</protein>
<dbReference type="Pfam" id="PF07690">
    <property type="entry name" value="MFS_1"/>
    <property type="match status" value="1"/>
</dbReference>
<dbReference type="EMBL" id="QVQW01000053">
    <property type="protein sequence ID" value="RKU42674.1"/>
    <property type="molecule type" value="Genomic_DNA"/>
</dbReference>
<reference evidence="5 6" key="1">
    <citation type="submission" date="2018-08" db="EMBL/GenBank/DDBJ databases">
        <title>Draft genome of the lignicolous fungus Coniochaeta pulveracea.</title>
        <authorList>
            <person name="Borstlap C.J."/>
            <person name="De Witt R.N."/>
            <person name="Botha A."/>
            <person name="Volschenk H."/>
        </authorList>
    </citation>
    <scope>NUCLEOTIDE SEQUENCE [LARGE SCALE GENOMIC DNA]</scope>
    <source>
        <strain evidence="5 6">CAB683</strain>
    </source>
</reference>
<feature type="compositionally biased region" description="Basic and acidic residues" evidence="3">
    <location>
        <begin position="30"/>
        <end position="53"/>
    </location>
</feature>
<dbReference type="InterPro" id="IPR036259">
    <property type="entry name" value="MFS_trans_sf"/>
</dbReference>
<evidence type="ECO:0000256" key="4">
    <source>
        <dbReference type="SAM" id="Phobius"/>
    </source>
</evidence>
<dbReference type="PANTHER" id="PTHR11360">
    <property type="entry name" value="MONOCARBOXYLATE TRANSPORTER"/>
    <property type="match status" value="1"/>
</dbReference>
<organism evidence="5 6">
    <name type="scientific">Coniochaeta pulveracea</name>
    <dbReference type="NCBI Taxonomy" id="177199"/>
    <lineage>
        <taxon>Eukaryota</taxon>
        <taxon>Fungi</taxon>
        <taxon>Dikarya</taxon>
        <taxon>Ascomycota</taxon>
        <taxon>Pezizomycotina</taxon>
        <taxon>Sordariomycetes</taxon>
        <taxon>Sordariomycetidae</taxon>
        <taxon>Coniochaetales</taxon>
        <taxon>Coniochaetaceae</taxon>
        <taxon>Coniochaeta</taxon>
    </lineage>
</organism>
<dbReference type="InterPro" id="IPR011701">
    <property type="entry name" value="MFS"/>
</dbReference>
<dbReference type="InterPro" id="IPR050327">
    <property type="entry name" value="Proton-linked_MCT"/>
</dbReference>
<dbReference type="SUPFAM" id="SSF103473">
    <property type="entry name" value="MFS general substrate transporter"/>
    <property type="match status" value="1"/>
</dbReference>
<evidence type="ECO:0000256" key="2">
    <source>
        <dbReference type="ARBA" id="ARBA00006727"/>
    </source>
</evidence>
<feature type="transmembrane region" description="Helical" evidence="4">
    <location>
        <begin position="104"/>
        <end position="127"/>
    </location>
</feature>
<dbReference type="PANTHER" id="PTHR11360:SF315">
    <property type="entry name" value="TRANSPORTER MCH2-RELATED"/>
    <property type="match status" value="1"/>
</dbReference>
<name>A0A420Y459_9PEZI</name>
<feature type="transmembrane region" description="Helical" evidence="4">
    <location>
        <begin position="192"/>
        <end position="211"/>
    </location>
</feature>
<dbReference type="Gene3D" id="1.20.1250.20">
    <property type="entry name" value="MFS general substrate transporter like domains"/>
    <property type="match status" value="2"/>
</dbReference>
<keyword evidence="4" id="KW-0472">Membrane</keyword>
<gene>
    <name evidence="5" type="ORF">DL546_004371</name>
</gene>
<evidence type="ECO:0000256" key="1">
    <source>
        <dbReference type="ARBA" id="ARBA00004141"/>
    </source>
</evidence>
<feature type="transmembrane region" description="Helical" evidence="4">
    <location>
        <begin position="332"/>
        <end position="350"/>
    </location>
</feature>
<feature type="transmembrane region" description="Helical" evidence="4">
    <location>
        <begin position="267"/>
        <end position="289"/>
    </location>
</feature>
<feature type="region of interest" description="Disordered" evidence="3">
    <location>
        <begin position="27"/>
        <end position="53"/>
    </location>
</feature>
<feature type="transmembrane region" description="Helical" evidence="4">
    <location>
        <begin position="223"/>
        <end position="243"/>
    </location>
</feature>
<feature type="transmembrane region" description="Helical" evidence="4">
    <location>
        <begin position="134"/>
        <end position="153"/>
    </location>
</feature>
<keyword evidence="4" id="KW-0812">Transmembrane</keyword>
<sequence>MTTHGPENDDSPPKLIRVPSNVIYAATSDARSETVPNEKTEQGQSETDSREEAKTEFKEGGYGWVVVLAVALVNAHTWGLNSSYAVFLAYYLNSGTFPNASPLSFAFVGGLSVSIALLVSPLATICIRKFGTKTTLRIGVVFQAVSFIGASFTSQIWHLLLSQGICFGIGMGFAFTATVGVVPQWFTKKRSFANALSTAGSGFGGLIYSLATNAMIDKMGLAWAFRILAIISFVVNGFCSIILRDRNKAIGAVHVAFHKGVLKRREYWLYVFWGFFAMLGYVIVVFSLADYCQHVGFTASQGSIVSAMFNLSQGIGRPLIGLVSDRMGRINVAGLGTLIACAASFFLWIFAGKYFAGVIIYALFGMFAGCFWATVGPVGAEVVGVQLLPAALSIYWLVLVLPSTFAEAIAIGLKKPGANGYIDIQIFTGIMYAASFLAVWLLRSWKLGEMEKLGLTAAQRQADVQDDDVVRQIASNATSVQKRLSWSAYLKFFIVVERV</sequence>
<evidence type="ECO:0008006" key="7">
    <source>
        <dbReference type="Google" id="ProtNLM"/>
    </source>
</evidence>